<dbReference type="Pfam" id="PF01527">
    <property type="entry name" value="HTH_Tnp_1"/>
    <property type="match status" value="1"/>
</dbReference>
<evidence type="ECO:0008006" key="3">
    <source>
        <dbReference type="Google" id="ProtNLM"/>
    </source>
</evidence>
<dbReference type="AlphaFoldDB" id="A0A4Q1SJ89"/>
<proteinExistence type="predicted"/>
<name>A0A4Q1SJ89_9BACT</name>
<protein>
    <recommendedName>
        <fullName evidence="3">Transposase</fullName>
    </recommendedName>
</protein>
<dbReference type="InterPro" id="IPR002514">
    <property type="entry name" value="Transposase_8"/>
</dbReference>
<dbReference type="EMBL" id="SDMK01000001">
    <property type="protein sequence ID" value="RXS97489.1"/>
    <property type="molecule type" value="Genomic_DNA"/>
</dbReference>
<evidence type="ECO:0000313" key="1">
    <source>
        <dbReference type="EMBL" id="RXS97489.1"/>
    </source>
</evidence>
<dbReference type="GO" id="GO:0006313">
    <property type="term" value="P:DNA transposition"/>
    <property type="evidence" value="ECO:0007669"/>
    <property type="project" value="InterPro"/>
</dbReference>
<accession>A0A4Q1SJ89</accession>
<dbReference type="Proteomes" id="UP000290253">
    <property type="component" value="Unassembled WGS sequence"/>
</dbReference>
<sequence>MEAFGMRVRGVEAEAKWSGLLKEQEQSGQSVASFCRERGVRASQLYAWKKRLCERTGSGFVEVRSGAEQGGVGWRRNGAIEVRLHGGRGLLVEPGFDPDHLQALLTVLERSL</sequence>
<dbReference type="GO" id="GO:0003677">
    <property type="term" value="F:DNA binding"/>
    <property type="evidence" value="ECO:0007669"/>
    <property type="project" value="InterPro"/>
</dbReference>
<organism evidence="1 2">
    <name type="scientific">Silvibacterium dinghuense</name>
    <dbReference type="NCBI Taxonomy" id="1560006"/>
    <lineage>
        <taxon>Bacteria</taxon>
        <taxon>Pseudomonadati</taxon>
        <taxon>Acidobacteriota</taxon>
        <taxon>Terriglobia</taxon>
        <taxon>Terriglobales</taxon>
        <taxon>Acidobacteriaceae</taxon>
        <taxon>Silvibacterium</taxon>
    </lineage>
</organism>
<dbReference type="OrthoDB" id="122077at2"/>
<gene>
    <name evidence="1" type="ORF">ESZ00_06245</name>
</gene>
<dbReference type="NCBIfam" id="NF047593">
    <property type="entry name" value="IS66_ISAeme5_TnpA"/>
    <property type="match status" value="1"/>
</dbReference>
<reference evidence="1 2" key="1">
    <citation type="journal article" date="2016" name="Int. J. Syst. Evol. Microbiol.">
        <title>Acidipila dinghuensis sp. nov., an acidobacterium isolated from forest soil.</title>
        <authorList>
            <person name="Jiang Y.W."/>
            <person name="Wang J."/>
            <person name="Chen M.H."/>
            <person name="Lv Y.Y."/>
            <person name="Qiu L.H."/>
        </authorList>
    </citation>
    <scope>NUCLEOTIDE SEQUENCE [LARGE SCALE GENOMIC DNA]</scope>
    <source>
        <strain evidence="1 2">DHOF10</strain>
    </source>
</reference>
<comment type="caution">
    <text evidence="1">The sequence shown here is derived from an EMBL/GenBank/DDBJ whole genome shotgun (WGS) entry which is preliminary data.</text>
</comment>
<dbReference type="GO" id="GO:0004803">
    <property type="term" value="F:transposase activity"/>
    <property type="evidence" value="ECO:0007669"/>
    <property type="project" value="InterPro"/>
</dbReference>
<keyword evidence="2" id="KW-1185">Reference proteome</keyword>
<evidence type="ECO:0000313" key="2">
    <source>
        <dbReference type="Proteomes" id="UP000290253"/>
    </source>
</evidence>